<dbReference type="InterPro" id="IPR012334">
    <property type="entry name" value="Pectin_lyas_fold"/>
</dbReference>
<protein>
    <recommendedName>
        <fullName evidence="12">Polygalacturonase</fullName>
    </recommendedName>
</protein>
<comment type="similarity">
    <text evidence="2 8">Belongs to the glycosyl hydrolase 28 family.</text>
</comment>
<evidence type="ECO:0000256" key="1">
    <source>
        <dbReference type="ARBA" id="ARBA00004191"/>
    </source>
</evidence>
<evidence type="ECO:0000256" key="5">
    <source>
        <dbReference type="ARBA" id="ARBA00022801"/>
    </source>
</evidence>
<keyword evidence="3" id="KW-0134">Cell wall</keyword>
<dbReference type="Gramene" id="KRH07909">
    <property type="protein sequence ID" value="KRH07909"/>
    <property type="gene ID" value="GLYMA_16G118000"/>
</dbReference>
<reference evidence="10" key="2">
    <citation type="submission" date="2018-02" db="UniProtKB">
        <authorList>
            <consortium name="EnsemblPlants"/>
        </authorList>
    </citation>
    <scope>IDENTIFICATION</scope>
    <source>
        <strain evidence="10">Williams 82</strain>
    </source>
</reference>
<dbReference type="Gene3D" id="2.160.20.10">
    <property type="entry name" value="Single-stranded right-handed beta-helix, Pectin lyase-like"/>
    <property type="match status" value="1"/>
</dbReference>
<dbReference type="GO" id="GO:0005975">
    <property type="term" value="P:carbohydrate metabolic process"/>
    <property type="evidence" value="ECO:0007669"/>
    <property type="project" value="InterPro"/>
</dbReference>
<comment type="subcellular location">
    <subcellularLocation>
        <location evidence="1">Secreted</location>
        <location evidence="1">Cell wall</location>
    </subcellularLocation>
</comment>
<keyword evidence="11" id="KW-1185">Reference proteome</keyword>
<dbReference type="Proteomes" id="UP000008827">
    <property type="component" value="Chromosome 16"/>
</dbReference>
<reference evidence="9" key="3">
    <citation type="submission" date="2018-07" db="EMBL/GenBank/DDBJ databases">
        <title>WGS assembly of Glycine max.</title>
        <authorList>
            <person name="Schmutz J."/>
            <person name="Cannon S."/>
            <person name="Schlueter J."/>
            <person name="Ma J."/>
            <person name="Mitros T."/>
            <person name="Nelson W."/>
            <person name="Hyten D."/>
            <person name="Song Q."/>
            <person name="Thelen J."/>
            <person name="Cheng J."/>
            <person name="Xu D."/>
            <person name="Hellsten U."/>
            <person name="May G."/>
            <person name="Yu Y."/>
            <person name="Sakurai T."/>
            <person name="Umezawa T."/>
            <person name="Bhattacharyya M."/>
            <person name="Sandhu D."/>
            <person name="Valliyodan B."/>
            <person name="Lindquist E."/>
            <person name="Peto M."/>
            <person name="Grant D."/>
            <person name="Shu S."/>
            <person name="Goodstein D."/>
            <person name="Barry K."/>
            <person name="Futrell-Griggs M."/>
            <person name="Abernathy B."/>
            <person name="Du J."/>
            <person name="Tian Z."/>
            <person name="Zhu L."/>
            <person name="Gill N."/>
            <person name="Joshi T."/>
            <person name="Libault M."/>
            <person name="Sethuraman A."/>
            <person name="Zhang X."/>
            <person name="Shinozaki K."/>
            <person name="Nguyen H."/>
            <person name="Wing R."/>
            <person name="Cregan P."/>
            <person name="Specht J."/>
            <person name="Grimwood J."/>
            <person name="Rokhsar D."/>
            <person name="Stacey G."/>
            <person name="Shoemaker R."/>
            <person name="Jackson S."/>
        </authorList>
    </citation>
    <scope>NUCLEOTIDE SEQUENCE</scope>
    <source>
        <tissue evidence="9">Callus</tissue>
    </source>
</reference>
<dbReference type="InterPro" id="IPR011050">
    <property type="entry name" value="Pectin_lyase_fold/virulence"/>
</dbReference>
<dbReference type="STRING" id="3847.A0A0R0FZL3"/>
<evidence type="ECO:0008006" key="12">
    <source>
        <dbReference type="Google" id="ProtNLM"/>
    </source>
</evidence>
<dbReference type="SUPFAM" id="SSF51126">
    <property type="entry name" value="Pectin lyase-like"/>
    <property type="match status" value="1"/>
</dbReference>
<gene>
    <name evidence="9" type="ORF">GLYMA_16G118000</name>
</gene>
<evidence type="ECO:0000313" key="11">
    <source>
        <dbReference type="Proteomes" id="UP000008827"/>
    </source>
</evidence>
<keyword evidence="4" id="KW-0964">Secreted</keyword>
<dbReference type="PaxDb" id="3847-GLYMA16G22488.1"/>
<dbReference type="EMBL" id="CM000849">
    <property type="protein sequence ID" value="KRH07909.1"/>
    <property type="molecule type" value="Genomic_DNA"/>
</dbReference>
<dbReference type="AlphaFoldDB" id="A0A0R0FZL3"/>
<evidence type="ECO:0000256" key="4">
    <source>
        <dbReference type="ARBA" id="ARBA00022525"/>
    </source>
</evidence>
<dbReference type="EnsemblPlants" id="KRH07909">
    <property type="protein sequence ID" value="KRH07909"/>
    <property type="gene ID" value="GLYMA_16G118000"/>
</dbReference>
<dbReference type="InterPro" id="IPR000743">
    <property type="entry name" value="Glyco_hydro_28"/>
</dbReference>
<dbReference type="InParanoid" id="A0A0R0FZL3"/>
<proteinExistence type="inferred from homology"/>
<evidence type="ECO:0000256" key="6">
    <source>
        <dbReference type="ARBA" id="ARBA00023295"/>
    </source>
</evidence>
<organism evidence="9">
    <name type="scientific">Glycine max</name>
    <name type="common">Soybean</name>
    <name type="synonym">Glycine hispida</name>
    <dbReference type="NCBI Taxonomy" id="3847"/>
    <lineage>
        <taxon>Eukaryota</taxon>
        <taxon>Viridiplantae</taxon>
        <taxon>Streptophyta</taxon>
        <taxon>Embryophyta</taxon>
        <taxon>Tracheophyta</taxon>
        <taxon>Spermatophyta</taxon>
        <taxon>Magnoliopsida</taxon>
        <taxon>eudicotyledons</taxon>
        <taxon>Gunneridae</taxon>
        <taxon>Pentapetalae</taxon>
        <taxon>rosids</taxon>
        <taxon>fabids</taxon>
        <taxon>Fabales</taxon>
        <taxon>Fabaceae</taxon>
        <taxon>Papilionoideae</taxon>
        <taxon>50 kb inversion clade</taxon>
        <taxon>NPAAA clade</taxon>
        <taxon>indigoferoid/millettioid clade</taxon>
        <taxon>Phaseoleae</taxon>
        <taxon>Glycine</taxon>
        <taxon>Glycine subgen. Soja</taxon>
    </lineage>
</organism>
<dbReference type="Pfam" id="PF00295">
    <property type="entry name" value="Glyco_hydro_28"/>
    <property type="match status" value="1"/>
</dbReference>
<evidence type="ECO:0000256" key="2">
    <source>
        <dbReference type="ARBA" id="ARBA00008834"/>
    </source>
</evidence>
<dbReference type="SMR" id="A0A0R0FZL3"/>
<evidence type="ECO:0000313" key="9">
    <source>
        <dbReference type="EMBL" id="KRH07909.1"/>
    </source>
</evidence>
<accession>A0A0R0FZL3</accession>
<keyword evidence="6 8" id="KW-0326">Glycosidase</keyword>
<sequence length="86" mass="9131">MLESKGRLPSTKPTLKALRFYGSDGVTVTCITIQNSQQTHLKFDSCTNVQVSGISVSSPGDSPNTDGIHLQNSQNVVIYSSTLACG</sequence>
<name>A0A0R0FZL3_SOYBN</name>
<evidence type="ECO:0000256" key="8">
    <source>
        <dbReference type="RuleBase" id="RU361169"/>
    </source>
</evidence>
<dbReference type="GO" id="GO:0071555">
    <property type="term" value="P:cell wall organization"/>
    <property type="evidence" value="ECO:0007669"/>
    <property type="project" value="UniProtKB-KW"/>
</dbReference>
<dbReference type="GO" id="GO:0004650">
    <property type="term" value="F:polygalacturonase activity"/>
    <property type="evidence" value="ECO:0007669"/>
    <property type="project" value="InterPro"/>
</dbReference>
<reference evidence="9 10" key="1">
    <citation type="journal article" date="2010" name="Nature">
        <title>Genome sequence of the palaeopolyploid soybean.</title>
        <authorList>
            <person name="Schmutz J."/>
            <person name="Cannon S.B."/>
            <person name="Schlueter J."/>
            <person name="Ma J."/>
            <person name="Mitros T."/>
            <person name="Nelson W."/>
            <person name="Hyten D.L."/>
            <person name="Song Q."/>
            <person name="Thelen J.J."/>
            <person name="Cheng J."/>
            <person name="Xu D."/>
            <person name="Hellsten U."/>
            <person name="May G.D."/>
            <person name="Yu Y."/>
            <person name="Sakurai T."/>
            <person name="Umezawa T."/>
            <person name="Bhattacharyya M.K."/>
            <person name="Sandhu D."/>
            <person name="Valliyodan B."/>
            <person name="Lindquist E."/>
            <person name="Peto M."/>
            <person name="Grant D."/>
            <person name="Shu S."/>
            <person name="Goodstein D."/>
            <person name="Barry K."/>
            <person name="Futrell-Griggs M."/>
            <person name="Abernathy B."/>
            <person name="Du J."/>
            <person name="Tian Z."/>
            <person name="Zhu L."/>
            <person name="Gill N."/>
            <person name="Joshi T."/>
            <person name="Libault M."/>
            <person name="Sethuraman A."/>
            <person name="Zhang X.-C."/>
            <person name="Shinozaki K."/>
            <person name="Nguyen H.T."/>
            <person name="Wing R.A."/>
            <person name="Cregan P."/>
            <person name="Specht J."/>
            <person name="Grimwood J."/>
            <person name="Rokhsar D."/>
            <person name="Stacey G."/>
            <person name="Shoemaker R.C."/>
            <person name="Jackson S.A."/>
        </authorList>
    </citation>
    <scope>NUCLEOTIDE SEQUENCE [LARGE SCALE GENOMIC DNA]</scope>
    <source>
        <strain evidence="10">cv. Williams 82</strain>
        <tissue evidence="9">Callus</tissue>
    </source>
</reference>
<dbReference type="PANTHER" id="PTHR31375">
    <property type="match status" value="1"/>
</dbReference>
<keyword evidence="7" id="KW-0961">Cell wall biogenesis/degradation</keyword>
<keyword evidence="5 8" id="KW-0378">Hydrolase</keyword>
<evidence type="ECO:0000256" key="7">
    <source>
        <dbReference type="ARBA" id="ARBA00023316"/>
    </source>
</evidence>
<evidence type="ECO:0000313" key="10">
    <source>
        <dbReference type="EnsemblPlants" id="KRH07909"/>
    </source>
</evidence>
<evidence type="ECO:0000256" key="3">
    <source>
        <dbReference type="ARBA" id="ARBA00022512"/>
    </source>
</evidence>